<feature type="binding site" evidence="6">
    <location>
        <begin position="39"/>
        <end position="41"/>
    </location>
    <ligand>
        <name>N(1)-(5-phospho-beta-D-ribosyl)glycinamide</name>
        <dbReference type="ChEBI" id="CHEBI:143788"/>
    </ligand>
</feature>
<dbReference type="CDD" id="cd08645">
    <property type="entry name" value="FMT_core_GART"/>
    <property type="match status" value="1"/>
</dbReference>
<evidence type="ECO:0000256" key="3">
    <source>
        <dbReference type="ARBA" id="ARBA00022755"/>
    </source>
</evidence>
<feature type="binding site" evidence="6">
    <location>
        <begin position="117"/>
        <end position="120"/>
    </location>
    <ligand>
        <name>(6R)-10-formyltetrahydrofolate</name>
        <dbReference type="ChEBI" id="CHEBI:195366"/>
    </ligand>
</feature>
<dbReference type="PIR" id="S74394">
    <property type="entry name" value="S74394"/>
</dbReference>
<dbReference type="InterPro" id="IPR001555">
    <property type="entry name" value="GART_AS"/>
</dbReference>
<dbReference type="Gene3D" id="3.40.50.170">
    <property type="entry name" value="Formyl transferase, N-terminal domain"/>
    <property type="match status" value="1"/>
</dbReference>
<evidence type="ECO:0000256" key="6">
    <source>
        <dbReference type="HAMAP-Rule" id="MF_01930"/>
    </source>
</evidence>
<dbReference type="Proteomes" id="UP000001425">
    <property type="component" value="Chromosome"/>
</dbReference>
<dbReference type="PANTHER" id="PTHR43369:SF2">
    <property type="entry name" value="PHOSPHORIBOSYLGLYCINAMIDE FORMYLTRANSFERASE"/>
    <property type="match status" value="1"/>
</dbReference>
<comment type="similarity">
    <text evidence="4 6">Belongs to the GART family.</text>
</comment>
<evidence type="ECO:0000313" key="9">
    <source>
        <dbReference type="Proteomes" id="UP000001425"/>
    </source>
</evidence>
<dbReference type="Pfam" id="PF00551">
    <property type="entry name" value="Formyl_trans_N"/>
    <property type="match status" value="1"/>
</dbReference>
<evidence type="ECO:0000256" key="4">
    <source>
        <dbReference type="ARBA" id="ARBA00038440"/>
    </source>
</evidence>
<proteinExistence type="inferred from homology"/>
<feature type="binding site" evidence="6">
    <location>
        <position position="92"/>
    </location>
    <ligand>
        <name>(6R)-10-formyltetrahydrofolate</name>
        <dbReference type="ChEBI" id="CHEBI:195366"/>
    </ligand>
</feature>
<evidence type="ECO:0000313" key="8">
    <source>
        <dbReference type="EMBL" id="BAA10312.1"/>
    </source>
</evidence>
<comment type="function">
    <text evidence="6">Catalyzes the transfer of a formyl group from 10-formyltetrahydrofolate to 5-phospho-ribosyl-glycinamide (GAR), producing 5-phospho-ribosyl-N-formylglycinamide (FGAR) and tetrahydrofolate.</text>
</comment>
<gene>
    <name evidence="6 8" type="primary">purN</name>
</gene>
<evidence type="ECO:0000259" key="7">
    <source>
        <dbReference type="Pfam" id="PF00551"/>
    </source>
</evidence>
<dbReference type="NCBIfam" id="TIGR00639">
    <property type="entry name" value="PurN"/>
    <property type="match status" value="1"/>
</dbReference>
<feature type="site" description="Raises pKa of active site His" evidence="6">
    <location>
        <position position="172"/>
    </location>
</feature>
<keyword evidence="3 6" id="KW-0658">Purine biosynthesis</keyword>
<dbReference type="KEGG" id="syn:slr0477"/>
<feature type="active site" description="Proton donor" evidence="6">
    <location>
        <position position="136"/>
    </location>
</feature>
<dbReference type="InterPro" id="IPR036477">
    <property type="entry name" value="Formyl_transf_N_sf"/>
</dbReference>
<dbReference type="STRING" id="1148.gene:10499812"/>
<protein>
    <recommendedName>
        <fullName evidence="6">Phosphoribosylglycinamide formyltransferase</fullName>
        <ecNumber evidence="6">2.1.2.2</ecNumber>
    </recommendedName>
    <alternativeName>
        <fullName evidence="6">5'-phosphoribosylglycinamide transformylase</fullName>
    </alternativeName>
    <alternativeName>
        <fullName evidence="6">GAR transformylase</fullName>
        <shortName evidence="6">GART</shortName>
    </alternativeName>
</protein>
<dbReference type="PROSITE" id="PS00373">
    <property type="entry name" value="GART"/>
    <property type="match status" value="1"/>
</dbReference>
<reference evidence="8 9" key="1">
    <citation type="journal article" date="1995" name="DNA Res.">
        <title>Sequence analysis of the genome of the unicellular cyanobacterium Synechocystis sp. strain PCC6803. I. Sequence features in the 1 Mb region from map positions 64% to 92% of the genome.</title>
        <authorList>
            <person name="Kaneko T."/>
            <person name="Tanaka A."/>
            <person name="Sato S."/>
            <person name="Kotani H."/>
            <person name="Sazuka T."/>
            <person name="Miyajima N."/>
            <person name="Sugiura M."/>
            <person name="Tabata S."/>
        </authorList>
    </citation>
    <scope>NUCLEOTIDE SEQUENCE [LARGE SCALE GENOMIC DNA]</scope>
    <source>
        <strain evidence="9">ATCC 27184 / PCC 6803 / Kazusa</strain>
    </source>
</reference>
<feature type="domain" description="Formyl transferase N-terminal" evidence="7">
    <location>
        <begin position="33"/>
        <end position="209"/>
    </location>
</feature>
<comment type="pathway">
    <text evidence="1 6">Purine metabolism; IMP biosynthesis via de novo pathway; N(2)-formyl-N(1)-(5-phospho-D-ribosyl)glycinamide from N(1)-(5-phospho-D-ribosyl)glycinamide (10-formyl THF route): step 1/1.</text>
</comment>
<organism evidence="8 9">
    <name type="scientific">Synechocystis sp. (strain ATCC 27184 / PCC 6803 / Kazusa)</name>
    <dbReference type="NCBI Taxonomy" id="1111708"/>
    <lineage>
        <taxon>Bacteria</taxon>
        <taxon>Bacillati</taxon>
        <taxon>Cyanobacteriota</taxon>
        <taxon>Cyanophyceae</taxon>
        <taxon>Synechococcales</taxon>
        <taxon>Merismopediaceae</taxon>
        <taxon>Synechocystis</taxon>
    </lineage>
</organism>
<comment type="catalytic activity">
    <reaction evidence="5 6">
        <text>N(1)-(5-phospho-beta-D-ribosyl)glycinamide + (6R)-10-formyltetrahydrofolate = N(2)-formyl-N(1)-(5-phospho-beta-D-ribosyl)glycinamide + (6S)-5,6,7,8-tetrahydrofolate + H(+)</text>
        <dbReference type="Rhea" id="RHEA:15053"/>
        <dbReference type="ChEBI" id="CHEBI:15378"/>
        <dbReference type="ChEBI" id="CHEBI:57453"/>
        <dbReference type="ChEBI" id="CHEBI:143788"/>
        <dbReference type="ChEBI" id="CHEBI:147286"/>
        <dbReference type="ChEBI" id="CHEBI:195366"/>
        <dbReference type="EC" id="2.1.2.2"/>
    </reaction>
</comment>
<keyword evidence="9" id="KW-1185">Reference proteome</keyword>
<dbReference type="eggNOG" id="COG0299">
    <property type="taxonomic scope" value="Bacteria"/>
</dbReference>
<dbReference type="EnsemblBacteria" id="BAA10312">
    <property type="protein sequence ID" value="BAA10312"/>
    <property type="gene ID" value="BAA10312"/>
</dbReference>
<evidence type="ECO:0000256" key="1">
    <source>
        <dbReference type="ARBA" id="ARBA00005054"/>
    </source>
</evidence>
<dbReference type="PANTHER" id="PTHR43369">
    <property type="entry name" value="PHOSPHORIBOSYLGLYCINAMIDE FORMYLTRANSFERASE"/>
    <property type="match status" value="1"/>
</dbReference>
<dbReference type="EMBL" id="BA000022">
    <property type="protein sequence ID" value="BAA10312.1"/>
    <property type="molecule type" value="Genomic_DNA"/>
</dbReference>
<dbReference type="HAMAP" id="MF_01930">
    <property type="entry name" value="PurN"/>
    <property type="match status" value="1"/>
</dbReference>
<evidence type="ECO:0000256" key="5">
    <source>
        <dbReference type="ARBA" id="ARBA00047664"/>
    </source>
</evidence>
<dbReference type="EC" id="2.1.2.2" evidence="6"/>
<accession>Q55172</accession>
<dbReference type="GO" id="GO:0005737">
    <property type="term" value="C:cytoplasm"/>
    <property type="evidence" value="ECO:0000318"/>
    <property type="project" value="GO_Central"/>
</dbReference>
<dbReference type="FunFam" id="3.40.50.170:FF:000008">
    <property type="entry name" value="Phosphoribosylglycinamide formyltransferase"/>
    <property type="match status" value="1"/>
</dbReference>
<dbReference type="FunCoup" id="Q55172">
    <property type="interactions" value="472"/>
</dbReference>
<dbReference type="InParanoid" id="Q55172"/>
<dbReference type="GO" id="GO:0005829">
    <property type="term" value="C:cytosol"/>
    <property type="evidence" value="ECO:0000318"/>
    <property type="project" value="GO_Central"/>
</dbReference>
<reference evidence="8 9" key="2">
    <citation type="journal article" date="1996" name="DNA Res.">
        <title>Sequence analysis of the genome of the unicellular cyanobacterium Synechocystis sp. strain PCC6803. II. Sequence determination of the entire genome and assignment of potential protein-coding regions.</title>
        <authorList>
            <person name="Kaneko T."/>
            <person name="Sato S."/>
            <person name="Kotani H."/>
            <person name="Tanaka A."/>
            <person name="Asamizu E."/>
            <person name="Nakamura Y."/>
            <person name="Miyajima N."/>
            <person name="Hirosawa M."/>
            <person name="Sugiura M."/>
            <person name="Sasamoto S."/>
            <person name="Kimura T."/>
            <person name="Hosouchi T."/>
            <person name="Matsuno A."/>
            <person name="Muraki A."/>
            <person name="Nakazaki N."/>
            <person name="Naruo K."/>
            <person name="Okumura S."/>
            <person name="Shimpo S."/>
            <person name="Takeuchi C."/>
            <person name="Wada T."/>
            <person name="Watanabe A."/>
            <person name="Yamada M."/>
            <person name="Yasuda M."/>
            <person name="Tabata S."/>
        </authorList>
    </citation>
    <scope>NUCLEOTIDE SEQUENCE [LARGE SCALE GENOMIC DNA]</scope>
    <source>
        <strain evidence="9">ATCC 27184 / PCC 6803 / Kazusa</strain>
    </source>
</reference>
<dbReference type="GO" id="GO:0006189">
    <property type="term" value="P:'de novo' IMP biosynthetic process"/>
    <property type="evidence" value="ECO:0000318"/>
    <property type="project" value="GO_Central"/>
</dbReference>
<name>Q55172_SYNY3</name>
<evidence type="ECO:0000256" key="2">
    <source>
        <dbReference type="ARBA" id="ARBA00022679"/>
    </source>
</evidence>
<dbReference type="SUPFAM" id="SSF53328">
    <property type="entry name" value="Formyltransferase"/>
    <property type="match status" value="1"/>
</dbReference>
<dbReference type="InterPro" id="IPR002376">
    <property type="entry name" value="Formyl_transf_N"/>
</dbReference>
<dbReference type="AlphaFoldDB" id="Q55172"/>
<dbReference type="GO" id="GO:0004644">
    <property type="term" value="F:phosphoribosylglycinamide formyltransferase activity"/>
    <property type="evidence" value="ECO:0000318"/>
    <property type="project" value="GO_Central"/>
</dbReference>
<keyword evidence="2 6" id="KW-0808">Transferase</keyword>
<dbReference type="UniPathway" id="UPA00074">
    <property type="reaction ID" value="UER00126"/>
</dbReference>
<dbReference type="InterPro" id="IPR004607">
    <property type="entry name" value="GART"/>
</dbReference>
<dbReference type="PaxDb" id="1148-1001169"/>
<sequence>MSAMSDLSNNLSFISPPVALGNIPQPRCLSLGIMASGSGSNFEAIAKAIKEGKLNAVVKLVIYNNPNAGVRKRAMDHGVPHRLLNHRDYDSREDLDQDIVEHFRQAGVEWVIMAGWMRIVTPVLLDAFSRRVLNIHPSLLPSFRGVRAVEQALAAGVKVSGCTVHYAEATVDSGPIVAQAVVPILADDTGETLHQRIQVQEHRLFPLAIALAAQQSP</sequence>
<feature type="binding site" evidence="6">
    <location>
        <position position="134"/>
    </location>
    <ligand>
        <name>(6R)-10-formyltetrahydrofolate</name>
        <dbReference type="ChEBI" id="CHEBI:195366"/>
    </ligand>
</feature>
<dbReference type="PhylomeDB" id="Q55172"/>